<evidence type="ECO:0000313" key="10">
    <source>
        <dbReference type="Proteomes" id="UP000050741"/>
    </source>
</evidence>
<dbReference type="AlphaFoldDB" id="A0A183CJK7"/>
<dbReference type="Pfam" id="PF01204">
    <property type="entry name" value="Trehalase"/>
    <property type="match status" value="1"/>
</dbReference>
<evidence type="ECO:0000256" key="6">
    <source>
        <dbReference type="ARBA" id="ARBA00023295"/>
    </source>
</evidence>
<keyword evidence="6 7" id="KW-0326">Glycosidase</keyword>
<evidence type="ECO:0000313" key="11">
    <source>
        <dbReference type="WBParaSite" id="GPLIN_001306300"/>
    </source>
</evidence>
<comment type="similarity">
    <text evidence="2 7">Belongs to the glycosyl hydrolase 37 family.</text>
</comment>
<organism evidence="10 11">
    <name type="scientific">Globodera pallida</name>
    <name type="common">Potato cyst nematode worm</name>
    <name type="synonym">Heterodera pallida</name>
    <dbReference type="NCBI Taxonomy" id="36090"/>
    <lineage>
        <taxon>Eukaryota</taxon>
        <taxon>Metazoa</taxon>
        <taxon>Ecdysozoa</taxon>
        <taxon>Nematoda</taxon>
        <taxon>Chromadorea</taxon>
        <taxon>Rhabditida</taxon>
        <taxon>Tylenchina</taxon>
        <taxon>Tylenchomorpha</taxon>
        <taxon>Tylenchoidea</taxon>
        <taxon>Heteroderidae</taxon>
        <taxon>Heteroderinae</taxon>
        <taxon>Globodera</taxon>
    </lineage>
</organism>
<dbReference type="GO" id="GO:0005993">
    <property type="term" value="P:trehalose catabolic process"/>
    <property type="evidence" value="ECO:0007669"/>
    <property type="project" value="TreeGrafter"/>
</dbReference>
<reference evidence="10" key="2">
    <citation type="submission" date="2014-05" db="EMBL/GenBank/DDBJ databases">
        <title>The genome and life-stage specific transcriptomes of Globodera pallida elucidate key aspects of plant parasitism by a cyst nematode.</title>
        <authorList>
            <person name="Cotton J.A."/>
            <person name="Lilley C.J."/>
            <person name="Jones L.M."/>
            <person name="Kikuchi T."/>
            <person name="Reid A.J."/>
            <person name="Thorpe P."/>
            <person name="Tsai I.J."/>
            <person name="Beasley H."/>
            <person name="Blok V."/>
            <person name="Cock P.J.A."/>
            <person name="Van den Akker S.E."/>
            <person name="Holroyd N."/>
            <person name="Hunt M."/>
            <person name="Mantelin S."/>
            <person name="Naghra H."/>
            <person name="Pain A."/>
            <person name="Palomares-Rius J.E."/>
            <person name="Zarowiecki M."/>
            <person name="Berriman M."/>
            <person name="Jones J.T."/>
            <person name="Urwin P.E."/>
        </authorList>
    </citation>
    <scope>NUCLEOTIDE SEQUENCE [LARGE SCALE GENOMIC DNA]</scope>
    <source>
        <strain evidence="10">Lindley</strain>
    </source>
</reference>
<dbReference type="InterPro" id="IPR038765">
    <property type="entry name" value="Papain-like_cys_pep_sf"/>
</dbReference>
<comment type="catalytic activity">
    <reaction evidence="1 7">
        <text>alpha,alpha-trehalose + H2O = alpha-D-glucose + beta-D-glucose</text>
        <dbReference type="Rhea" id="RHEA:32675"/>
        <dbReference type="ChEBI" id="CHEBI:15377"/>
        <dbReference type="ChEBI" id="CHEBI:15903"/>
        <dbReference type="ChEBI" id="CHEBI:16551"/>
        <dbReference type="ChEBI" id="CHEBI:17925"/>
        <dbReference type="EC" id="3.2.1.28"/>
    </reaction>
</comment>
<evidence type="ECO:0000256" key="3">
    <source>
        <dbReference type="ARBA" id="ARBA00012757"/>
    </source>
</evidence>
<evidence type="ECO:0000259" key="9">
    <source>
        <dbReference type="SMART" id="SM00645"/>
    </source>
</evidence>
<evidence type="ECO:0000256" key="7">
    <source>
        <dbReference type="RuleBase" id="RU361180"/>
    </source>
</evidence>
<keyword evidence="8" id="KW-0732">Signal</keyword>
<proteinExistence type="inferred from homology"/>
<dbReference type="GO" id="GO:0008234">
    <property type="term" value="F:cysteine-type peptidase activity"/>
    <property type="evidence" value="ECO:0007669"/>
    <property type="project" value="InterPro"/>
</dbReference>
<accession>A0A183CJK7</accession>
<dbReference type="Proteomes" id="UP000050741">
    <property type="component" value="Unassembled WGS sequence"/>
</dbReference>
<evidence type="ECO:0000256" key="5">
    <source>
        <dbReference type="ARBA" id="ARBA00022801"/>
    </source>
</evidence>
<name>A0A183CJK7_GLOPA</name>
<keyword evidence="10" id="KW-1185">Reference proteome</keyword>
<protein>
    <recommendedName>
        <fullName evidence="4 7">Trehalase</fullName>
        <ecNumber evidence="3 7">3.2.1.28</ecNumber>
    </recommendedName>
    <alternativeName>
        <fullName evidence="7">Alpha-trehalose glucohydrolase</fullName>
    </alternativeName>
</protein>
<dbReference type="SMART" id="SM00645">
    <property type="entry name" value="Pept_C1"/>
    <property type="match status" value="1"/>
</dbReference>
<dbReference type="GO" id="GO:0004555">
    <property type="term" value="F:alpha,alpha-trehalase activity"/>
    <property type="evidence" value="ECO:0007669"/>
    <property type="project" value="UniProtKB-EC"/>
</dbReference>
<reference evidence="11" key="3">
    <citation type="submission" date="2016-06" db="UniProtKB">
        <authorList>
            <consortium name="WormBaseParasite"/>
        </authorList>
    </citation>
    <scope>IDENTIFICATION</scope>
</reference>
<evidence type="ECO:0000256" key="2">
    <source>
        <dbReference type="ARBA" id="ARBA00005615"/>
    </source>
</evidence>
<dbReference type="SUPFAM" id="SSF48208">
    <property type="entry name" value="Six-hairpin glycosidases"/>
    <property type="match status" value="1"/>
</dbReference>
<dbReference type="InterPro" id="IPR001661">
    <property type="entry name" value="Glyco_hydro_37"/>
</dbReference>
<evidence type="ECO:0000256" key="1">
    <source>
        <dbReference type="ARBA" id="ARBA00001576"/>
    </source>
</evidence>
<feature type="chain" id="PRO_5008147716" description="Trehalase" evidence="8">
    <location>
        <begin position="34"/>
        <end position="969"/>
    </location>
</feature>
<dbReference type="PRINTS" id="PR00744">
    <property type="entry name" value="GLHYDRLASE37"/>
</dbReference>
<dbReference type="PROSITE" id="PS00928">
    <property type="entry name" value="TREHALASE_2"/>
    <property type="match status" value="1"/>
</dbReference>
<dbReference type="SUPFAM" id="SSF54001">
    <property type="entry name" value="Cysteine proteinases"/>
    <property type="match status" value="1"/>
</dbReference>
<sequence>MPWFPPPFPPCIRPLLFLLPILGLLPLPAPVFSETLYLKKQFGDNEHNVEEWGKMDCSLNGIDLPALGLERSCEEWPDLAPIYCDGKIIEAVNYWGERILFLRDSKPLWAPIYCDGKIIEAVNYWGERMLFLRDSKHFVDRPLKKEAKKIVDDFKTLFNVTDWKKFVVSNMSPAQVDQLSKFVRENFGMADEASIPRIYQMNGKGNQKNSLIYVSNPFMVPGGRFREFRYWDAYLIARGLIASGMTTSVKNMCKNFAEMVNRFGFVPTGGRIYYNKRSQPPFLTLMVYDYFGATGDIKFLKEILPVLEKELHFWQTKRSIKVDVKGRKKTFYQYRADTNMPRPEAFCQDVDLVKNISDPKEKAKIWHNIASTSESGWDFSSRWIKKDETDKENPWKLTNLMTTKIVPVDLNALICGNLEMLAHLYLQIDDKTKSSEYHRKFQLFLEDFQSLFYKKEHGIWYDYNLESGRLNEMFYGSAAMPLFMRCYNIDDLGTAERMFRRMEQFDKDNKMLSHPFGVPASAVTSAQQWDFPNVWPPLQHMLIDGLRRSFNSGMKDKAKELAQKWVSANFKLYQQHSHNCGEKMWEKMTAAGGIPGTGGEYSVQIGFGWTVGAVLDLLVTYGAELTTKGVAETKRDNKIMEAEPLEFPNELTEYRWQRLTEAQKKVDEINKSQKHWTAVVYEPFALMTDAEFKQLFGAKLTVTNGPHNRHQLQWKAAEQDYKDLPKEFDARQKWPECADIIARQCGSCWAVSAAATLTDRVCIERLKKGQKTASNDAQAYISAQYTLEATPKSKGCDHGLSPYYAWEFYQRKVVSGTNYEMYAGCKPYTIGPIAERKWWNFVRPAGSLNDDASWKTREPNCEKKCKPQYLKSHFPDGQRPREPMHYDSSKMPYVTGPVFWGYWNGKWGEKRISGKSRELEMMREIMANGSIQVVHEVWGDNGMFKMLRGVDESGIESLSVTFGAVEFWH</sequence>
<feature type="domain" description="Peptidase C1A papain C-terminal" evidence="9">
    <location>
        <begin position="724"/>
        <end position="964"/>
    </location>
</feature>
<dbReference type="Gene3D" id="1.50.10.10">
    <property type="match status" value="1"/>
</dbReference>
<dbReference type="WBParaSite" id="GPLIN_001306300">
    <property type="protein sequence ID" value="GPLIN_001306300"/>
    <property type="gene ID" value="GPLIN_001306300"/>
</dbReference>
<dbReference type="Pfam" id="PF00112">
    <property type="entry name" value="Peptidase_C1"/>
    <property type="match status" value="1"/>
</dbReference>
<dbReference type="InterPro" id="IPR018232">
    <property type="entry name" value="Glyco_hydro_37_CS"/>
</dbReference>
<dbReference type="Gene3D" id="3.90.70.10">
    <property type="entry name" value="Cysteine proteinases"/>
    <property type="match status" value="1"/>
</dbReference>
<dbReference type="InterPro" id="IPR000668">
    <property type="entry name" value="Peptidase_C1A_C"/>
</dbReference>
<reference evidence="10" key="1">
    <citation type="submission" date="2013-12" db="EMBL/GenBank/DDBJ databases">
        <authorList>
            <person name="Aslett M."/>
        </authorList>
    </citation>
    <scope>NUCLEOTIDE SEQUENCE [LARGE SCALE GENOMIC DNA]</scope>
    <source>
        <strain evidence="10">Lindley</strain>
    </source>
</reference>
<dbReference type="InterPro" id="IPR008928">
    <property type="entry name" value="6-hairpin_glycosidase_sf"/>
</dbReference>
<dbReference type="EC" id="3.2.1.28" evidence="3 7"/>
<keyword evidence="5 7" id="KW-0378">Hydrolase</keyword>
<evidence type="ECO:0000256" key="8">
    <source>
        <dbReference type="SAM" id="SignalP"/>
    </source>
</evidence>
<feature type="signal peptide" evidence="8">
    <location>
        <begin position="1"/>
        <end position="33"/>
    </location>
</feature>
<dbReference type="InterPro" id="IPR012341">
    <property type="entry name" value="6hp_glycosidase-like_sf"/>
</dbReference>
<dbReference type="PANTHER" id="PTHR23403">
    <property type="entry name" value="TREHALASE"/>
    <property type="match status" value="1"/>
</dbReference>
<dbReference type="GO" id="GO:0006508">
    <property type="term" value="P:proteolysis"/>
    <property type="evidence" value="ECO:0007669"/>
    <property type="project" value="InterPro"/>
</dbReference>
<evidence type="ECO:0000256" key="4">
    <source>
        <dbReference type="ARBA" id="ARBA00019905"/>
    </source>
</evidence>
<dbReference type="PANTHER" id="PTHR23403:SF1">
    <property type="entry name" value="TREHALASE"/>
    <property type="match status" value="1"/>
</dbReference>